<feature type="repeat" description="TPR" evidence="3">
    <location>
        <begin position="86"/>
        <end position="119"/>
    </location>
</feature>
<feature type="repeat" description="TPR" evidence="3">
    <location>
        <begin position="120"/>
        <end position="153"/>
    </location>
</feature>
<evidence type="ECO:0000313" key="5">
    <source>
        <dbReference type="Proteomes" id="UP000428260"/>
    </source>
</evidence>
<name>A0A6I6JVC1_9BACT</name>
<keyword evidence="2 3" id="KW-0802">TPR repeat</keyword>
<dbReference type="PANTHER" id="PTHR44943">
    <property type="entry name" value="CELLULOSE SYNTHASE OPERON PROTEIN C"/>
    <property type="match status" value="1"/>
</dbReference>
<accession>A0A6I6JVC1</accession>
<dbReference type="InterPro" id="IPR011990">
    <property type="entry name" value="TPR-like_helical_dom_sf"/>
</dbReference>
<dbReference type="KEGG" id="mcos:GM418_26560"/>
<protein>
    <submittedName>
        <fullName evidence="4">Tetratricopeptide repeat protein</fullName>
    </submittedName>
</protein>
<proteinExistence type="predicted"/>
<dbReference type="EMBL" id="CP046401">
    <property type="protein sequence ID" value="QGY47095.1"/>
    <property type="molecule type" value="Genomic_DNA"/>
</dbReference>
<keyword evidence="1" id="KW-0677">Repeat</keyword>
<dbReference type="AlphaFoldDB" id="A0A6I6JVC1"/>
<evidence type="ECO:0000313" key="4">
    <source>
        <dbReference type="EMBL" id="QGY47095.1"/>
    </source>
</evidence>
<dbReference type="InterPro" id="IPR019734">
    <property type="entry name" value="TPR_rpt"/>
</dbReference>
<reference evidence="4 5" key="1">
    <citation type="submission" date="2019-11" db="EMBL/GenBank/DDBJ databases">
        <authorList>
            <person name="Zheng R.K."/>
            <person name="Sun C.M."/>
        </authorList>
    </citation>
    <scope>NUCLEOTIDE SEQUENCE [LARGE SCALE GENOMIC DNA]</scope>
    <source>
        <strain evidence="4 5">WC007</strain>
    </source>
</reference>
<evidence type="ECO:0000256" key="3">
    <source>
        <dbReference type="PROSITE-ProRule" id="PRU00339"/>
    </source>
</evidence>
<dbReference type="Pfam" id="PF13181">
    <property type="entry name" value="TPR_8"/>
    <property type="match status" value="2"/>
</dbReference>
<dbReference type="InterPro" id="IPR051685">
    <property type="entry name" value="Ycf3/AcsC/BcsC/TPR_MFPF"/>
</dbReference>
<sequence length="417" mass="48496">MDNLSKYLILIFFVILPGFALSQEKIDLLILNKDYNKALQLIDQKLKEDKTPDLYLRKGLIYNKLQMYSEAISALESANELDGGNFDILDEIAETHSILGNYVDAIPYYEKALKVNPDDLALAAKLGRNYINLKNYNKAYSIFEQIYSVDTTNVYWNKQFAFCAYQRKQVFTAVALYEKVIAANPRDYSSYFNLIKLYKLLPPSGKIQETIERGMESFPEDAQFFEEQADYYFSSKQYTEARKAYENSFTFGGDSAYKVLMNYGISLYFDRDERKSISILDICAEEVANDPYVLFYLSLNYKRLAEYEDSEAYMKAAIESATPAYLPEMYHHLGQIFGQQRKFEESIVALKKANEMDPENPEVLFEIATTYEEFNANKTLALNYYQIYLKEGGAKARNFNYAHDRIEKIKEDMFFDE</sequence>
<dbReference type="PROSITE" id="PS50005">
    <property type="entry name" value="TPR"/>
    <property type="match status" value="4"/>
</dbReference>
<feature type="repeat" description="TPR" evidence="3">
    <location>
        <begin position="52"/>
        <end position="85"/>
    </location>
</feature>
<dbReference type="Pfam" id="PF14559">
    <property type="entry name" value="TPR_19"/>
    <property type="match status" value="1"/>
</dbReference>
<keyword evidence="5" id="KW-1185">Reference proteome</keyword>
<gene>
    <name evidence="4" type="ORF">GM418_26560</name>
</gene>
<dbReference type="SUPFAM" id="SSF48452">
    <property type="entry name" value="TPR-like"/>
    <property type="match status" value="2"/>
</dbReference>
<dbReference type="Gene3D" id="1.25.40.10">
    <property type="entry name" value="Tetratricopeptide repeat domain"/>
    <property type="match status" value="3"/>
</dbReference>
<dbReference type="Proteomes" id="UP000428260">
    <property type="component" value="Chromosome"/>
</dbReference>
<dbReference type="SMART" id="SM00028">
    <property type="entry name" value="TPR"/>
    <property type="match status" value="6"/>
</dbReference>
<evidence type="ECO:0000256" key="2">
    <source>
        <dbReference type="ARBA" id="ARBA00022803"/>
    </source>
</evidence>
<organism evidence="4 5">
    <name type="scientific">Maribellus comscasis</name>
    <dbReference type="NCBI Taxonomy" id="2681766"/>
    <lineage>
        <taxon>Bacteria</taxon>
        <taxon>Pseudomonadati</taxon>
        <taxon>Bacteroidota</taxon>
        <taxon>Bacteroidia</taxon>
        <taxon>Marinilabiliales</taxon>
        <taxon>Prolixibacteraceae</taxon>
        <taxon>Maribellus</taxon>
    </lineage>
</organism>
<dbReference type="PANTHER" id="PTHR44943:SF8">
    <property type="entry name" value="TPR REPEAT-CONTAINING PROTEIN MJ0263"/>
    <property type="match status" value="1"/>
</dbReference>
<evidence type="ECO:0000256" key="1">
    <source>
        <dbReference type="ARBA" id="ARBA00022737"/>
    </source>
</evidence>
<dbReference type="RefSeq" id="WP_158870626.1">
    <property type="nucleotide sequence ID" value="NZ_CP046401.1"/>
</dbReference>
<feature type="repeat" description="TPR" evidence="3">
    <location>
        <begin position="327"/>
        <end position="360"/>
    </location>
</feature>